<keyword evidence="8" id="KW-1185">Reference proteome</keyword>
<dbReference type="InterPro" id="IPR029044">
    <property type="entry name" value="Nucleotide-diphossugar_trans"/>
</dbReference>
<dbReference type="OrthoDB" id="72851at2759"/>
<keyword evidence="3" id="KW-0808">Transferase</keyword>
<organism evidence="7 8">
    <name type="scientific">Symbiodinium microadriaticum</name>
    <name type="common">Dinoflagellate</name>
    <name type="synonym">Zooxanthella microadriatica</name>
    <dbReference type="NCBI Taxonomy" id="2951"/>
    <lineage>
        <taxon>Eukaryota</taxon>
        <taxon>Sar</taxon>
        <taxon>Alveolata</taxon>
        <taxon>Dinophyceae</taxon>
        <taxon>Suessiales</taxon>
        <taxon>Symbiodiniaceae</taxon>
        <taxon>Symbiodinium</taxon>
    </lineage>
</organism>
<comment type="subcellular location">
    <subcellularLocation>
        <location evidence="1">Membrane</location>
        <topology evidence="1">Multi-pass membrane protein</topology>
    </subcellularLocation>
</comment>
<evidence type="ECO:0000256" key="6">
    <source>
        <dbReference type="ARBA" id="ARBA00023136"/>
    </source>
</evidence>
<dbReference type="EMBL" id="LSRX01000007">
    <property type="protein sequence ID" value="OLQ15136.1"/>
    <property type="molecule type" value="Genomic_DNA"/>
</dbReference>
<comment type="caution">
    <text evidence="7">The sequence shown here is derived from an EMBL/GenBank/DDBJ whole genome shotgun (WGS) entry which is preliminary data.</text>
</comment>
<protein>
    <submittedName>
        <fullName evidence="7">Putative mannan synthase 7</fullName>
    </submittedName>
</protein>
<name>A0A1Q9F645_SYMMI</name>
<dbReference type="Pfam" id="PF13641">
    <property type="entry name" value="Glyco_tranf_2_3"/>
    <property type="match status" value="1"/>
</dbReference>
<evidence type="ECO:0000256" key="1">
    <source>
        <dbReference type="ARBA" id="ARBA00004141"/>
    </source>
</evidence>
<dbReference type="AlphaFoldDB" id="A0A1Q9F645"/>
<sequence length="891" mass="100174">MRPLFENPEPPAVLPALWYTVVHISPMLRWKFANFVLPLHFSFVFAVVSAAWGTEHLQTPKCKVLDCDDQGGVGLLQSTAVHVKPPRPGWDDLKEVPEVEESGVWRIPPFGNRAMIMFKHRPRWRRPTVVEAKFKSSGPALAVLRSAASLAVVLFSTACFIPGCGLVLCACACCFARRRSPASPSPDASDGGAARQSTSRDAEAVQAGLWPARSAVARSDLVTLVCLVDILGNILLLFLLSPSGQKDSGFAPSGNLERDRLLSMMLETLSSAIFLLAFGRWEQQRHLVTLWQTLQSLRYFLIRRSLFASPWMFLGVAFLLPLVSVVGMVCELSVDHPLRLPPFLPKKMDTYAADGWLGPRISYQIQSKYMRGFVTAVCMTAYSTRVFLLLYIFSSGPQRDLEYVSDQDFSHLVCIAIVVQIASFLPNIIVQLQTVPLNMAQWWSQLEFPQAYRTGPFDTPCLAGEMDEGSELQARLASHQCRSITVVIPAYMPNEEDILMDSLAAYRTEQSKYPGEFRVMLVWNSPDEHPEMEEMLEQLQTEWPELSVHRNKLSTTKCDNLNMAIEMLETDFALFNDMDTMVSAATMCRASLHLFEENCDTAQCYLVHCWEDFAGLQDAGYFLCGPLITAYDSVLHLFQEVYGSLSLPFCNGRGSFWRTNAIKETGFDHRTLAEDHDAMYRAAAFHGFKGVLDTNMLAQERVPPSLSSLVSQRTRWESGQMQKTQALTWVVRSKHISLLKKMVVLNTDWSEKPFQGSPFMVWQVLAAIVMIARPNSLNPMLRLDMAGLTVNLPVIVLGLIVFPMSLRWATALLTSRYRPRWLAWVLQSFVLPFTYHVMRATIVSCKTLHNSLWTGRLDFVCTARDRTPSNSPTAKSTKSRDGSPTKLSFHT</sequence>
<dbReference type="PANTHER" id="PTHR43867:SF2">
    <property type="entry name" value="CELLULOSE SYNTHASE CATALYTIC SUBUNIT A [UDP-FORMING]"/>
    <property type="match status" value="1"/>
</dbReference>
<dbReference type="Proteomes" id="UP000186817">
    <property type="component" value="Unassembled WGS sequence"/>
</dbReference>
<dbReference type="SUPFAM" id="SSF53448">
    <property type="entry name" value="Nucleotide-diphospho-sugar transferases"/>
    <property type="match status" value="1"/>
</dbReference>
<evidence type="ECO:0000256" key="2">
    <source>
        <dbReference type="ARBA" id="ARBA00022676"/>
    </source>
</evidence>
<keyword evidence="6" id="KW-0472">Membrane</keyword>
<dbReference type="GO" id="GO:0016020">
    <property type="term" value="C:membrane"/>
    <property type="evidence" value="ECO:0007669"/>
    <property type="project" value="UniProtKB-SubCell"/>
</dbReference>
<dbReference type="GO" id="GO:0016757">
    <property type="term" value="F:glycosyltransferase activity"/>
    <property type="evidence" value="ECO:0007669"/>
    <property type="project" value="UniProtKB-KW"/>
</dbReference>
<keyword evidence="2" id="KW-0328">Glycosyltransferase</keyword>
<dbReference type="InterPro" id="IPR050321">
    <property type="entry name" value="Glycosyltr_2/OpgH_subfam"/>
</dbReference>
<evidence type="ECO:0000256" key="3">
    <source>
        <dbReference type="ARBA" id="ARBA00022679"/>
    </source>
</evidence>
<evidence type="ECO:0000313" key="7">
    <source>
        <dbReference type="EMBL" id="OLQ15136.1"/>
    </source>
</evidence>
<evidence type="ECO:0000256" key="4">
    <source>
        <dbReference type="ARBA" id="ARBA00022692"/>
    </source>
</evidence>
<keyword evidence="5" id="KW-1133">Transmembrane helix</keyword>
<evidence type="ECO:0000256" key="5">
    <source>
        <dbReference type="ARBA" id="ARBA00022989"/>
    </source>
</evidence>
<accession>A0A1Q9F645</accession>
<gene>
    <name evidence="7" type="primary">CSLA7</name>
    <name evidence="7" type="ORF">AK812_SmicGene708</name>
</gene>
<proteinExistence type="predicted"/>
<dbReference type="PANTHER" id="PTHR43867">
    <property type="entry name" value="CELLULOSE SYNTHASE CATALYTIC SUBUNIT A [UDP-FORMING]"/>
    <property type="match status" value="1"/>
</dbReference>
<evidence type="ECO:0000313" key="8">
    <source>
        <dbReference type="Proteomes" id="UP000186817"/>
    </source>
</evidence>
<dbReference type="Gene3D" id="3.90.550.10">
    <property type="entry name" value="Spore Coat Polysaccharide Biosynthesis Protein SpsA, Chain A"/>
    <property type="match status" value="1"/>
</dbReference>
<keyword evidence="4" id="KW-0812">Transmembrane</keyword>
<reference evidence="7 8" key="1">
    <citation type="submission" date="2016-02" db="EMBL/GenBank/DDBJ databases">
        <title>Genome analysis of coral dinoflagellate symbionts highlights evolutionary adaptations to a symbiotic lifestyle.</title>
        <authorList>
            <person name="Aranda M."/>
            <person name="Li Y."/>
            <person name="Liew Y.J."/>
            <person name="Baumgarten S."/>
            <person name="Simakov O."/>
            <person name="Wilson M."/>
            <person name="Piel J."/>
            <person name="Ashoor H."/>
            <person name="Bougouffa S."/>
            <person name="Bajic V.B."/>
            <person name="Ryu T."/>
            <person name="Ravasi T."/>
            <person name="Bayer T."/>
            <person name="Micklem G."/>
            <person name="Kim H."/>
            <person name="Bhak J."/>
            <person name="Lajeunesse T.C."/>
            <person name="Voolstra C.R."/>
        </authorList>
    </citation>
    <scope>NUCLEOTIDE SEQUENCE [LARGE SCALE GENOMIC DNA]</scope>
    <source>
        <strain evidence="7 8">CCMP2467</strain>
    </source>
</reference>